<proteinExistence type="inferred from homology"/>
<dbReference type="Pfam" id="PF00852">
    <property type="entry name" value="Glyco_transf_10"/>
    <property type="match status" value="1"/>
</dbReference>
<evidence type="ECO:0000256" key="2">
    <source>
        <dbReference type="ARBA" id="ARBA00004922"/>
    </source>
</evidence>
<feature type="domain" description="Fucosyltransferase N-terminal" evidence="14">
    <location>
        <begin position="81"/>
        <end position="197"/>
    </location>
</feature>
<dbReference type="InterPro" id="IPR038577">
    <property type="entry name" value="GT10-like_C_sf"/>
</dbReference>
<comment type="similarity">
    <text evidence="3 12">Belongs to the glycosyltransferase 10 family.</text>
</comment>
<dbReference type="GO" id="GO:0032580">
    <property type="term" value="C:Golgi cisterna membrane"/>
    <property type="evidence" value="ECO:0007669"/>
    <property type="project" value="UniProtKB-SubCell"/>
</dbReference>
<comment type="subcellular location">
    <subcellularLocation>
        <location evidence="1 12">Golgi apparatus</location>
        <location evidence="1 12">Golgi stack membrane</location>
        <topology evidence="1 12">Single-pass type II membrane protein</topology>
    </subcellularLocation>
</comment>
<evidence type="ECO:0000256" key="8">
    <source>
        <dbReference type="ARBA" id="ARBA00022989"/>
    </source>
</evidence>
<dbReference type="Pfam" id="PF17039">
    <property type="entry name" value="Glyco_tran_10_N"/>
    <property type="match status" value="1"/>
</dbReference>
<keyword evidence="8 12" id="KW-1133">Transmembrane helix</keyword>
<evidence type="ECO:0000256" key="9">
    <source>
        <dbReference type="ARBA" id="ARBA00023034"/>
    </source>
</evidence>
<dbReference type="InterPro" id="IPR031481">
    <property type="entry name" value="Glyco_tran_10_N"/>
</dbReference>
<feature type="transmembrane region" description="Helical" evidence="12">
    <location>
        <begin position="21"/>
        <end position="42"/>
    </location>
</feature>
<evidence type="ECO:0000256" key="11">
    <source>
        <dbReference type="ARBA" id="ARBA00023180"/>
    </source>
</evidence>
<feature type="domain" description="Fucosyltransferase C-terminal" evidence="13">
    <location>
        <begin position="230"/>
        <end position="402"/>
    </location>
</feature>
<evidence type="ECO:0000256" key="3">
    <source>
        <dbReference type="ARBA" id="ARBA00008919"/>
    </source>
</evidence>
<evidence type="ECO:0000256" key="10">
    <source>
        <dbReference type="ARBA" id="ARBA00023136"/>
    </source>
</evidence>
<keyword evidence="9 12" id="KW-0333">Golgi apparatus</keyword>
<evidence type="ECO:0000256" key="6">
    <source>
        <dbReference type="ARBA" id="ARBA00022692"/>
    </source>
</evidence>
<keyword evidence="5 12" id="KW-0808">Transferase</keyword>
<gene>
    <name evidence="15" type="primary">LOC106120679</name>
</gene>
<dbReference type="PANTHER" id="PTHR48438:SF1">
    <property type="entry name" value="ALPHA-(1,3)-FUCOSYLTRANSFERASE C-RELATED"/>
    <property type="match status" value="1"/>
</dbReference>
<dbReference type="GeneID" id="106120679"/>
<dbReference type="InterPro" id="IPR001503">
    <property type="entry name" value="Glyco_trans_10"/>
</dbReference>
<evidence type="ECO:0000256" key="5">
    <source>
        <dbReference type="ARBA" id="ARBA00022679"/>
    </source>
</evidence>
<dbReference type="Gene3D" id="3.40.50.11660">
    <property type="entry name" value="Glycosyl transferase family 10, C-terminal domain"/>
    <property type="match status" value="1"/>
</dbReference>
<dbReference type="RefSeq" id="XP_013171501.1">
    <property type="nucleotide sequence ID" value="XM_013316047.1"/>
</dbReference>
<protein>
    <recommendedName>
        <fullName evidence="12">Fucosyltransferase</fullName>
        <ecNumber evidence="12">2.4.1.-</ecNumber>
    </recommendedName>
</protein>
<evidence type="ECO:0000256" key="1">
    <source>
        <dbReference type="ARBA" id="ARBA00004447"/>
    </source>
</evidence>
<evidence type="ECO:0000259" key="13">
    <source>
        <dbReference type="Pfam" id="PF00852"/>
    </source>
</evidence>
<keyword evidence="7" id="KW-0735">Signal-anchor</keyword>
<dbReference type="GO" id="GO:0008417">
    <property type="term" value="F:fucosyltransferase activity"/>
    <property type="evidence" value="ECO:0007669"/>
    <property type="project" value="InterPro"/>
</dbReference>
<dbReference type="KEGG" id="pxu:106120679"/>
<sequence>MYLFKLSRFCRTSIINKTTAFNIFLFIISLCFIIFICLIQLIRRDYASVSERTRQEALDNVAKYLKRIYELRKKYLLRKDLKFILLWTAKDIAPFYYFGEGQHVFIKNKCSMMNCFVTDDKNFFGGDLKKFDAIAFNGRNISTLSKYKLPKVRSPHQKYIYFNVESSDNYPVCSSMFEGFFNWTATYKFNSDILFTYVQIRNRSNEIVGPKKNMEWVKDMSFRNDFSIVQNKTRAVVWLVSNCYSRSGREEIVWHLQKYLRQYKLKLDIYGFCGPYKCPRDFMDTCLDMLGKNYYFYLALENSFAEDYVTEKILSALNHNMVPIVYGGADYSRFLPPNTYLDALQMRPKELAATIAQLMTSPEQYSQYFWWKSQYTYAYPQTMDNVCAVCAALNNKTMMQKRTVYDDFRIWWNPSYRIRCKYP</sequence>
<keyword evidence="10 12" id="KW-0472">Membrane</keyword>
<accession>A0AAJ6ZFC1</accession>
<dbReference type="PANTHER" id="PTHR48438">
    <property type="entry name" value="ALPHA-(1,3)-FUCOSYLTRANSFERASE C-RELATED"/>
    <property type="match status" value="1"/>
</dbReference>
<dbReference type="Proteomes" id="UP000694872">
    <property type="component" value="Unplaced"/>
</dbReference>
<keyword evidence="11" id="KW-0325">Glycoprotein</keyword>
<dbReference type="SUPFAM" id="SSF53756">
    <property type="entry name" value="UDP-Glycosyltransferase/glycogen phosphorylase"/>
    <property type="match status" value="1"/>
</dbReference>
<dbReference type="EC" id="2.4.1.-" evidence="12"/>
<dbReference type="AlphaFoldDB" id="A0AAJ6ZFC1"/>
<name>A0AAJ6ZFC1_PAPXU</name>
<dbReference type="InterPro" id="IPR055270">
    <property type="entry name" value="Glyco_tran_10_C"/>
</dbReference>
<evidence type="ECO:0000256" key="12">
    <source>
        <dbReference type="RuleBase" id="RU003832"/>
    </source>
</evidence>
<organism evidence="15">
    <name type="scientific">Papilio xuthus</name>
    <name type="common">Asian swallowtail butterfly</name>
    <dbReference type="NCBI Taxonomy" id="66420"/>
    <lineage>
        <taxon>Eukaryota</taxon>
        <taxon>Metazoa</taxon>
        <taxon>Ecdysozoa</taxon>
        <taxon>Arthropoda</taxon>
        <taxon>Hexapoda</taxon>
        <taxon>Insecta</taxon>
        <taxon>Pterygota</taxon>
        <taxon>Neoptera</taxon>
        <taxon>Endopterygota</taxon>
        <taxon>Lepidoptera</taxon>
        <taxon>Glossata</taxon>
        <taxon>Ditrysia</taxon>
        <taxon>Papilionoidea</taxon>
        <taxon>Papilionidae</taxon>
        <taxon>Papilioninae</taxon>
        <taxon>Papilio</taxon>
    </lineage>
</organism>
<evidence type="ECO:0000313" key="15">
    <source>
        <dbReference type="RefSeq" id="XP_013171501.1"/>
    </source>
</evidence>
<comment type="pathway">
    <text evidence="2">Protein modification; protein glycosylation.</text>
</comment>
<keyword evidence="6 12" id="KW-0812">Transmembrane</keyword>
<evidence type="ECO:0000256" key="4">
    <source>
        <dbReference type="ARBA" id="ARBA00022676"/>
    </source>
</evidence>
<keyword evidence="4 12" id="KW-0328">Glycosyltransferase</keyword>
<reference evidence="15" key="1">
    <citation type="submission" date="2025-08" db="UniProtKB">
        <authorList>
            <consortium name="RefSeq"/>
        </authorList>
    </citation>
    <scope>IDENTIFICATION</scope>
</reference>
<evidence type="ECO:0000259" key="14">
    <source>
        <dbReference type="Pfam" id="PF17039"/>
    </source>
</evidence>
<evidence type="ECO:0000256" key="7">
    <source>
        <dbReference type="ARBA" id="ARBA00022968"/>
    </source>
</evidence>